<proteinExistence type="predicted"/>
<keyword evidence="1" id="KW-0472">Membrane</keyword>
<dbReference type="RefSeq" id="WP_310033760.1">
    <property type="nucleotide sequence ID" value="NZ_JAVDRL010000011.1"/>
</dbReference>
<dbReference type="EMBL" id="JAVDRL010000011">
    <property type="protein sequence ID" value="MDR6533036.1"/>
    <property type="molecule type" value="Genomic_DNA"/>
</dbReference>
<feature type="transmembrane region" description="Helical" evidence="1">
    <location>
        <begin position="81"/>
        <end position="102"/>
    </location>
</feature>
<name>A0ABU1N4L8_9CAUL</name>
<sequence length="118" mass="11875">MFLGAMFPGGLVGVALLLGRLAAAAVLALVMRGFVQDAPWAVFPIIVLAASLAAGLLTRFAAACCAVLVTVGAARADGAMAAVLALNALHVVGLVLTGGGAYSLDARLFGRRVIRLDD</sequence>
<evidence type="ECO:0000313" key="2">
    <source>
        <dbReference type="EMBL" id="MDR6533036.1"/>
    </source>
</evidence>
<comment type="caution">
    <text evidence="2">The sequence shown here is derived from an EMBL/GenBank/DDBJ whole genome shotgun (WGS) entry which is preliminary data.</text>
</comment>
<reference evidence="2 3" key="1">
    <citation type="submission" date="2023-07" db="EMBL/GenBank/DDBJ databases">
        <title>Sorghum-associated microbial communities from plants grown in Nebraska, USA.</title>
        <authorList>
            <person name="Schachtman D."/>
        </authorList>
    </citation>
    <scope>NUCLEOTIDE SEQUENCE [LARGE SCALE GENOMIC DNA]</scope>
    <source>
        <strain evidence="2 3">DS2154</strain>
    </source>
</reference>
<keyword evidence="3" id="KW-1185">Reference proteome</keyword>
<dbReference type="Proteomes" id="UP001262754">
    <property type="component" value="Unassembled WGS sequence"/>
</dbReference>
<accession>A0ABU1N4L8</accession>
<protein>
    <submittedName>
        <fullName evidence="2">Uncharacterized protein</fullName>
    </submittedName>
</protein>
<evidence type="ECO:0000256" key="1">
    <source>
        <dbReference type="SAM" id="Phobius"/>
    </source>
</evidence>
<organism evidence="2 3">
    <name type="scientific">Caulobacter rhizosphaerae</name>
    <dbReference type="NCBI Taxonomy" id="2010972"/>
    <lineage>
        <taxon>Bacteria</taxon>
        <taxon>Pseudomonadati</taxon>
        <taxon>Pseudomonadota</taxon>
        <taxon>Alphaproteobacteria</taxon>
        <taxon>Caulobacterales</taxon>
        <taxon>Caulobacteraceae</taxon>
        <taxon>Caulobacter</taxon>
    </lineage>
</organism>
<feature type="transmembrane region" description="Helical" evidence="1">
    <location>
        <begin position="40"/>
        <end position="69"/>
    </location>
</feature>
<gene>
    <name evidence="2" type="ORF">J2800_003797</name>
</gene>
<evidence type="ECO:0000313" key="3">
    <source>
        <dbReference type="Proteomes" id="UP001262754"/>
    </source>
</evidence>
<keyword evidence="1" id="KW-1133">Transmembrane helix</keyword>
<keyword evidence="1" id="KW-0812">Transmembrane</keyword>